<sequence>MNTFQMRDKLKERLSHLDVDFKFNREEETLRIYRTDNNKGITIKLNAIVAKYEDKKEKL</sequence>
<dbReference type="Proteomes" id="UP000255091">
    <property type="component" value="Unassembled WGS sequence"/>
</dbReference>
<reference evidence="1 2" key="1">
    <citation type="submission" date="2018-06" db="EMBL/GenBank/DDBJ databases">
        <authorList>
            <consortium name="Pathogen Informatics"/>
            <person name="Doyle S."/>
        </authorList>
    </citation>
    <scope>NUCLEOTIDE SEQUENCE [LARGE SCALE GENOMIC DNA]</scope>
    <source>
        <strain evidence="1 2">NCTC6133</strain>
    </source>
</reference>
<evidence type="ECO:0000313" key="1">
    <source>
        <dbReference type="EMBL" id="SUK52970.1"/>
    </source>
</evidence>
<dbReference type="AlphaFoldDB" id="A0A380DUA8"/>
<dbReference type="InterPro" id="IPR010838">
    <property type="entry name" value="DUF1444"/>
</dbReference>
<organism evidence="1 2">
    <name type="scientific">Staphylococcus aureus</name>
    <dbReference type="NCBI Taxonomy" id="1280"/>
    <lineage>
        <taxon>Bacteria</taxon>
        <taxon>Bacillati</taxon>
        <taxon>Bacillota</taxon>
        <taxon>Bacilli</taxon>
        <taxon>Bacillales</taxon>
        <taxon>Staphylococcaceae</taxon>
        <taxon>Staphylococcus</taxon>
    </lineage>
</organism>
<protein>
    <submittedName>
        <fullName evidence="1">Cytosolic protein</fullName>
    </submittedName>
</protein>
<proteinExistence type="predicted"/>
<gene>
    <name evidence="1" type="ORF">NCTC6133_02337</name>
</gene>
<dbReference type="Pfam" id="PF07285">
    <property type="entry name" value="DUF1444"/>
    <property type="match status" value="1"/>
</dbReference>
<accession>A0A380DUA8</accession>
<evidence type="ECO:0000313" key="2">
    <source>
        <dbReference type="Proteomes" id="UP000255091"/>
    </source>
</evidence>
<dbReference type="EMBL" id="UHAP01000001">
    <property type="protein sequence ID" value="SUK52970.1"/>
    <property type="molecule type" value="Genomic_DNA"/>
</dbReference>
<name>A0A380DUA8_STAAU</name>